<dbReference type="AlphaFoldDB" id="A0A2P7ZMG8"/>
<dbReference type="GO" id="GO:0006338">
    <property type="term" value="P:chromatin remodeling"/>
    <property type="evidence" value="ECO:0007669"/>
    <property type="project" value="InterPro"/>
</dbReference>
<dbReference type="PANTHER" id="PTHR28061">
    <property type="entry name" value="INO EIGHTY SUBUNIT 4"/>
    <property type="match status" value="1"/>
</dbReference>
<feature type="compositionally biased region" description="Basic residues" evidence="1">
    <location>
        <begin position="113"/>
        <end position="123"/>
    </location>
</feature>
<gene>
    <name evidence="2" type="ORF">B9Z65_8216</name>
</gene>
<evidence type="ECO:0000313" key="3">
    <source>
        <dbReference type="Proteomes" id="UP000243723"/>
    </source>
</evidence>
<dbReference type="InterPro" id="IPR013175">
    <property type="entry name" value="INO80_su_Ies4"/>
</dbReference>
<feature type="region of interest" description="Disordered" evidence="1">
    <location>
        <begin position="1"/>
        <end position="176"/>
    </location>
</feature>
<dbReference type="Pfam" id="PF08193">
    <property type="entry name" value="INO80_Ies4"/>
    <property type="match status" value="1"/>
</dbReference>
<dbReference type="EMBL" id="NHZQ01000155">
    <property type="protein sequence ID" value="PSK49421.1"/>
    <property type="molecule type" value="Genomic_DNA"/>
</dbReference>
<sequence length="256" mass="26721">MSTTTMTSSTPNAKNSSKPTKQSRKVILRLPSKTLANFPSDSSPKEQDSSAASQAGTPKAKDVDKMSESNGTPLPTSVAEDTPDPESKKKGLNGPKTGNKRNSSTAALDLLKPKGRPGPKKKPRLADGTIDRSNDAPKPPTAPTAAAHKLNPKANTGAINANLRALDRSGKPTRKWQRKGFALKSFTGANWAIGSWSAPIRSSSTFNGDVKSDSSSTGDIKPTMDSSALPSDSSRSGDLTAVPMNGVESSPAPIQV</sequence>
<reference evidence="2 3" key="1">
    <citation type="submission" date="2017-05" db="EMBL/GenBank/DDBJ databases">
        <title>Draft genome sequence of Elsinoe australis.</title>
        <authorList>
            <person name="Cheng Q."/>
        </authorList>
    </citation>
    <scope>NUCLEOTIDE SEQUENCE [LARGE SCALE GENOMIC DNA]</scope>
    <source>
        <strain evidence="2 3">NL1</strain>
    </source>
</reference>
<dbReference type="STRING" id="40998.A0A2P7ZMG8"/>
<feature type="compositionally biased region" description="Low complexity" evidence="1">
    <location>
        <begin position="1"/>
        <end position="10"/>
    </location>
</feature>
<dbReference type="OrthoDB" id="4093188at2759"/>
<dbReference type="GO" id="GO:0031011">
    <property type="term" value="C:Ino80 complex"/>
    <property type="evidence" value="ECO:0007669"/>
    <property type="project" value="InterPro"/>
</dbReference>
<evidence type="ECO:0000256" key="1">
    <source>
        <dbReference type="SAM" id="MobiDB-lite"/>
    </source>
</evidence>
<evidence type="ECO:0008006" key="4">
    <source>
        <dbReference type="Google" id="ProtNLM"/>
    </source>
</evidence>
<accession>A0A2P7ZMG8</accession>
<feature type="compositionally biased region" description="Polar residues" evidence="1">
    <location>
        <begin position="11"/>
        <end position="20"/>
    </location>
</feature>
<comment type="caution">
    <text evidence="2">The sequence shown here is derived from an EMBL/GenBank/DDBJ whole genome shotgun (WGS) entry which is preliminary data.</text>
</comment>
<dbReference type="PANTHER" id="PTHR28061:SF1">
    <property type="entry name" value="INO80 COMPLEX SUBUNIT 4"/>
    <property type="match status" value="1"/>
</dbReference>
<dbReference type="Proteomes" id="UP000243723">
    <property type="component" value="Unassembled WGS sequence"/>
</dbReference>
<keyword evidence="3" id="KW-1185">Reference proteome</keyword>
<name>A0A2P7ZMG8_9PEZI</name>
<evidence type="ECO:0000313" key="2">
    <source>
        <dbReference type="EMBL" id="PSK49421.1"/>
    </source>
</evidence>
<feature type="compositionally biased region" description="Polar residues" evidence="1">
    <location>
        <begin position="200"/>
        <end position="218"/>
    </location>
</feature>
<organism evidence="2 3">
    <name type="scientific">Elsinoe australis</name>
    <dbReference type="NCBI Taxonomy" id="40998"/>
    <lineage>
        <taxon>Eukaryota</taxon>
        <taxon>Fungi</taxon>
        <taxon>Dikarya</taxon>
        <taxon>Ascomycota</taxon>
        <taxon>Pezizomycotina</taxon>
        <taxon>Dothideomycetes</taxon>
        <taxon>Dothideomycetidae</taxon>
        <taxon>Myriangiales</taxon>
        <taxon>Elsinoaceae</taxon>
        <taxon>Elsinoe</taxon>
    </lineage>
</organism>
<protein>
    <recommendedName>
        <fullName evidence="4">INO80 complex subunit 4</fullName>
    </recommendedName>
</protein>
<proteinExistence type="predicted"/>
<feature type="region of interest" description="Disordered" evidence="1">
    <location>
        <begin position="198"/>
        <end position="256"/>
    </location>
</feature>
<feature type="compositionally biased region" description="Low complexity" evidence="1">
    <location>
        <begin position="225"/>
        <end position="238"/>
    </location>
</feature>